<gene>
    <name evidence="3" type="ORF">Fmac_023822</name>
</gene>
<evidence type="ECO:0000259" key="2">
    <source>
        <dbReference type="Pfam" id="PF07734"/>
    </source>
</evidence>
<keyword evidence="1" id="KW-1133">Transmembrane helix</keyword>
<dbReference type="Pfam" id="PF07734">
    <property type="entry name" value="FBA_1"/>
    <property type="match status" value="1"/>
</dbReference>
<keyword evidence="1" id="KW-0812">Transmembrane</keyword>
<dbReference type="NCBIfam" id="TIGR01640">
    <property type="entry name" value="F_box_assoc_1"/>
    <property type="match status" value="1"/>
</dbReference>
<feature type="domain" description="F-box associated beta-propeller type 1" evidence="2">
    <location>
        <begin position="93"/>
        <end position="270"/>
    </location>
</feature>
<dbReference type="InterPro" id="IPR017451">
    <property type="entry name" value="F-box-assoc_interact_dom"/>
</dbReference>
<dbReference type="PANTHER" id="PTHR31672:SF13">
    <property type="entry name" value="F-BOX PROTEIN CPR30-LIKE"/>
    <property type="match status" value="1"/>
</dbReference>
<protein>
    <recommendedName>
        <fullName evidence="2">F-box associated beta-propeller type 1 domain-containing protein</fullName>
    </recommendedName>
</protein>
<dbReference type="PANTHER" id="PTHR31672">
    <property type="entry name" value="BNACNNG10540D PROTEIN"/>
    <property type="match status" value="1"/>
</dbReference>
<evidence type="ECO:0000256" key="1">
    <source>
        <dbReference type="SAM" id="Phobius"/>
    </source>
</evidence>
<feature type="transmembrane region" description="Helical" evidence="1">
    <location>
        <begin position="365"/>
        <end position="384"/>
    </location>
</feature>
<reference evidence="3 4" key="1">
    <citation type="submission" date="2024-08" db="EMBL/GenBank/DDBJ databases">
        <title>Insights into the chromosomal genome structure of Flemingia macrophylla.</title>
        <authorList>
            <person name="Ding Y."/>
            <person name="Zhao Y."/>
            <person name="Bi W."/>
            <person name="Wu M."/>
            <person name="Zhao G."/>
            <person name="Gong Y."/>
            <person name="Li W."/>
            <person name="Zhang P."/>
        </authorList>
    </citation>
    <scope>NUCLEOTIDE SEQUENCE [LARGE SCALE GENOMIC DNA]</scope>
    <source>
        <strain evidence="3">DYQJB</strain>
        <tissue evidence="3">Leaf</tissue>
    </source>
</reference>
<dbReference type="InterPro" id="IPR006527">
    <property type="entry name" value="F-box-assoc_dom_typ1"/>
</dbReference>
<dbReference type="AlphaFoldDB" id="A0ABD1LML6"/>
<evidence type="ECO:0000313" key="4">
    <source>
        <dbReference type="Proteomes" id="UP001603857"/>
    </source>
</evidence>
<dbReference type="Proteomes" id="UP001603857">
    <property type="component" value="Unassembled WGS sequence"/>
</dbReference>
<keyword evidence="4" id="KW-1185">Reference proteome</keyword>
<dbReference type="EMBL" id="JBGMDY010000008">
    <property type="protein sequence ID" value="KAL2324764.1"/>
    <property type="molecule type" value="Genomic_DNA"/>
</dbReference>
<accession>A0ABD1LML6</accession>
<keyword evidence="1" id="KW-0472">Membrane</keyword>
<name>A0ABD1LML6_9FABA</name>
<comment type="caution">
    <text evidence="3">The sequence shown here is derived from an EMBL/GenBank/DDBJ whole genome shotgun (WGS) entry which is preliminary data.</text>
</comment>
<evidence type="ECO:0000313" key="3">
    <source>
        <dbReference type="EMBL" id="KAL2324764.1"/>
    </source>
</evidence>
<dbReference type="InterPro" id="IPR050796">
    <property type="entry name" value="SCF_F-box_component"/>
</dbReference>
<sequence length="386" mass="43458">MRVKGVAESDKESFLHPTAPALLFSKPLSSPPTISLPSFACAFHLLPGGTPQQQSPNHRFPHAIPTTHRQNQNRRFLQRPPLPPGKTKFPSLFNPATNRIKNLPVKCRYFGFGFTPQSNDYKIVGISTLVKDVPANLDHDRVGRAHVYSLNSGSSKEIDAVKLQPFCSFSTPVAITGNVFWLAKKGYDRKSDYVVSFDIEREFFTLLNGPPSPTGSHSYSKNLLAVCNDKLAMFHHYFRGILEPYSFDLWVLEGSDNRDVVGECWVKMHSVGPFSRFLYPLSIWRDEGVCMEAVCEEVIRFAGGKKVVSLFNPFTYESKNLLAHRTTVSMSPLLMQKVLFNFDNVNSPLCSLGGTWFLLVNKETIMLFFSINAFSIIHAMILLMQL</sequence>
<organism evidence="3 4">
    <name type="scientific">Flemingia macrophylla</name>
    <dbReference type="NCBI Taxonomy" id="520843"/>
    <lineage>
        <taxon>Eukaryota</taxon>
        <taxon>Viridiplantae</taxon>
        <taxon>Streptophyta</taxon>
        <taxon>Embryophyta</taxon>
        <taxon>Tracheophyta</taxon>
        <taxon>Spermatophyta</taxon>
        <taxon>Magnoliopsida</taxon>
        <taxon>eudicotyledons</taxon>
        <taxon>Gunneridae</taxon>
        <taxon>Pentapetalae</taxon>
        <taxon>rosids</taxon>
        <taxon>fabids</taxon>
        <taxon>Fabales</taxon>
        <taxon>Fabaceae</taxon>
        <taxon>Papilionoideae</taxon>
        <taxon>50 kb inversion clade</taxon>
        <taxon>NPAAA clade</taxon>
        <taxon>indigoferoid/millettioid clade</taxon>
        <taxon>Phaseoleae</taxon>
        <taxon>Flemingia</taxon>
    </lineage>
</organism>
<proteinExistence type="predicted"/>